<feature type="region of interest" description="Disordered" evidence="1">
    <location>
        <begin position="1"/>
        <end position="154"/>
    </location>
</feature>
<organism evidence="2 3">
    <name type="scientific">Pycnoporus cinnabarinus</name>
    <name type="common">Cinnabar-red polypore</name>
    <name type="synonym">Trametes cinnabarina</name>
    <dbReference type="NCBI Taxonomy" id="5643"/>
    <lineage>
        <taxon>Eukaryota</taxon>
        <taxon>Fungi</taxon>
        <taxon>Dikarya</taxon>
        <taxon>Basidiomycota</taxon>
        <taxon>Agaricomycotina</taxon>
        <taxon>Agaricomycetes</taxon>
        <taxon>Polyporales</taxon>
        <taxon>Polyporaceae</taxon>
        <taxon>Trametes</taxon>
    </lineage>
</organism>
<evidence type="ECO:0000313" key="3">
    <source>
        <dbReference type="Proteomes" id="UP000029665"/>
    </source>
</evidence>
<evidence type="ECO:0000313" key="2">
    <source>
        <dbReference type="EMBL" id="CDO70460.1"/>
    </source>
</evidence>
<dbReference type="OrthoDB" id="2752658at2759"/>
<evidence type="ECO:0000256" key="1">
    <source>
        <dbReference type="SAM" id="MobiDB-lite"/>
    </source>
</evidence>
<feature type="compositionally biased region" description="Polar residues" evidence="1">
    <location>
        <begin position="1"/>
        <end position="21"/>
    </location>
</feature>
<comment type="caution">
    <text evidence="2">The sequence shown here is derived from an EMBL/GenBank/DDBJ whole genome shotgun (WGS) entry which is preliminary data.</text>
</comment>
<proteinExistence type="predicted"/>
<dbReference type="STRING" id="5643.A0A060S7W9"/>
<feature type="compositionally biased region" description="Low complexity" evidence="1">
    <location>
        <begin position="40"/>
        <end position="53"/>
    </location>
</feature>
<name>A0A060S7W9_PYCCI</name>
<keyword evidence="3" id="KW-1185">Reference proteome</keyword>
<dbReference type="Proteomes" id="UP000029665">
    <property type="component" value="Unassembled WGS sequence"/>
</dbReference>
<dbReference type="PANTHER" id="PTHR31912:SF34">
    <property type="entry name" value="NOTOCHORD-RELATED PROTEIN"/>
    <property type="match status" value="1"/>
</dbReference>
<dbReference type="HOGENOM" id="CLU_414546_0_0_1"/>
<reference evidence="2" key="1">
    <citation type="submission" date="2014-01" db="EMBL/GenBank/DDBJ databases">
        <title>The genome of the white-rot fungus Pycnoporus cinnabarinus: a basidiomycete model with a versatile arsenal for lignocellulosic biomass breakdown.</title>
        <authorList>
            <person name="Levasseur A."/>
            <person name="Lomascolo A."/>
            <person name="Ruiz-Duenas F.J."/>
            <person name="Uzan E."/>
            <person name="Piumi F."/>
            <person name="Kues U."/>
            <person name="Ram A.F.J."/>
            <person name="Murat C."/>
            <person name="Haon M."/>
            <person name="Benoit I."/>
            <person name="Arfi Y."/>
            <person name="Chevret D."/>
            <person name="Drula E."/>
            <person name="Kwon M.J."/>
            <person name="Gouret P."/>
            <person name="Lesage-Meessen L."/>
            <person name="Lombard V."/>
            <person name="Mariette J."/>
            <person name="Noirot C."/>
            <person name="Park J."/>
            <person name="Patyshakuliyeva A."/>
            <person name="Wieneger R.A.B."/>
            <person name="Wosten H.A.B."/>
            <person name="Martin F."/>
            <person name="Coutinho P.M."/>
            <person name="de Vries R."/>
            <person name="Martinez A.T."/>
            <person name="Klopp C."/>
            <person name="Pontarotti P."/>
            <person name="Henrissat B."/>
            <person name="Record E."/>
        </authorList>
    </citation>
    <scope>NUCLEOTIDE SEQUENCE [LARGE SCALE GENOMIC DNA]</scope>
    <source>
        <strain evidence="2">BRFM137</strain>
    </source>
</reference>
<accession>A0A060S7W9</accession>
<gene>
    <name evidence="2" type="ORF">BN946_scf184569.g3</name>
</gene>
<protein>
    <submittedName>
        <fullName evidence="2">Uncharacterized protein</fullName>
    </submittedName>
</protein>
<dbReference type="AlphaFoldDB" id="A0A060S7W9"/>
<dbReference type="PANTHER" id="PTHR31912">
    <property type="entry name" value="IP13529P"/>
    <property type="match status" value="1"/>
</dbReference>
<dbReference type="OMA" id="FACHADW"/>
<dbReference type="EMBL" id="CCBP010000083">
    <property type="protein sequence ID" value="CDO70460.1"/>
    <property type="molecule type" value="Genomic_DNA"/>
</dbReference>
<sequence length="662" mass="73269">MPEGHTTSPNSSAVNPIANANSDDGLGDDDSLRRRPGPPRLRSPSQSSPVPVDEVNFHDATDSSSCESEHSSTGSRHSTDRLHRNYIFPPEDLPQSDPEDGASSGDDLWEDSSTSNWSDSDSEGDTGAASDTDLPGSTCDGEPSHPASGKQGRRRRAYWPYPNLTWCILDIILNLPRHPISDELLKIFLWALKKLGVKNVPSVKVLRKFQAKLRGTSVFKKELPHVSILGNHFVSNSILKSIALDMANPEVRRYLAFYPEEPVNGNSELRHSWKWYSGLPDHKLTPMWAHRGVHFYIGELAALDNGEVVIPLRWFMSIGKMHMFFYRTRCVKHAGPVEQVSAITEELRSVEETGFLCHDALVAAGVGECLTIPSLFVETGDGPWQSELSSHAGDSKPCRFCDVGGTVKERSSDDGFLAIMRPGIQRTPAGTRELIQRDLEMAVKPRKGAEIERNQQGSGVVDSLARTVIDELVQRGKALFDEKDTAGKRVNSNVGIEAALVAMRAERIQDHDFMNPLLSDPDFDPHLDTAIGRLHLVLLGFTKYFWSASLPIGGGKKLSVKEKEVLEVAAATLFSLSQHGIGDRSLRPEYVMHFRGSLVGRHLHSIAQIAVFMFARIVEPVLHAVWVSLSRLCALLFVQVIRDMKSHQVRAVLDKTTLGVMY</sequence>
<feature type="compositionally biased region" description="Low complexity" evidence="1">
    <location>
        <begin position="63"/>
        <end position="75"/>
    </location>
</feature>